<dbReference type="PROSITE" id="PS00455">
    <property type="entry name" value="AMP_BINDING"/>
    <property type="match status" value="1"/>
</dbReference>
<feature type="region of interest" description="Disordered" evidence="1">
    <location>
        <begin position="121"/>
        <end position="147"/>
    </location>
</feature>
<feature type="region of interest" description="Disordered" evidence="1">
    <location>
        <begin position="744"/>
        <end position="771"/>
    </location>
</feature>
<feature type="region of interest" description="Disordered" evidence="1">
    <location>
        <begin position="161"/>
        <end position="181"/>
    </location>
</feature>
<keyword evidence="2" id="KW-0472">Membrane</keyword>
<dbReference type="InterPro" id="IPR042099">
    <property type="entry name" value="ANL_N_sf"/>
</dbReference>
<feature type="region of interest" description="Disordered" evidence="1">
    <location>
        <begin position="208"/>
        <end position="276"/>
    </location>
</feature>
<dbReference type="GO" id="GO:0031177">
    <property type="term" value="F:phosphopantetheine binding"/>
    <property type="evidence" value="ECO:0007669"/>
    <property type="project" value="TreeGrafter"/>
</dbReference>
<organism evidence="4">
    <name type="scientific">Chromera velia CCMP2878</name>
    <dbReference type="NCBI Taxonomy" id="1169474"/>
    <lineage>
        <taxon>Eukaryota</taxon>
        <taxon>Sar</taxon>
        <taxon>Alveolata</taxon>
        <taxon>Colpodellida</taxon>
        <taxon>Chromeraceae</taxon>
        <taxon>Chromera</taxon>
    </lineage>
</organism>
<feature type="domain" description="AMP-dependent synthetase/ligase" evidence="3">
    <location>
        <begin position="12"/>
        <end position="112"/>
    </location>
</feature>
<sequence>MAAPCPLLHAIFRKSASDFPDRIAVDSPEEGLQLTYSRLDLLSNGLAQAFQESLGVREGDCVGLLLHKSAELYLYMLAVLKAGAAVVFLDPENPPQRLITLVLGSGVRYLLHASQAGGGLWGEGKGDGKGKNGGEEGLGRDGTLIDPSQIFSPFRHCVSVGENGRSHPSRESPGNFLGRKDGESKDRLFLLTPQLCRALLKARGLGLDLPQGQGEEGGDSSETCARNPLTRPCQKAQTKQLVAESDPSQPKASEEAHLQASRRSPEECSRGRMERQVLSPSSFRLPYLKAQTERAADSEAQTDVSSIAYVFFTSGSSGKPKGVALAHHCLANFVLSYQMTFKVTPGDRVVQALSLSFDASLEEIWLAFTAGATLVVCPIATLRIGAFGRFCETHSVTVTSTVPMALQISDHIPSPPILRILLVGGETCPPSLVASWAHPSRRLVNSYGPTEATCAATVCDLKPGEPVSIGGMLPGYGLAIRPVGLDHNNGIKGDWASEEGSENSSFASGELCIGGVSVAKGYLLDGVLQPWSSCSSPSSSVLGGGFVDLSDVSGKSVCLPVWHEYDWREIVGKGKGEKGEEKECCTEKKIVERQAPTESTVPDTVTRSTAENLIAMAFRWYCTGDIVSVEGVGDLKIFQERERDGKQSGDFRRAGGVPNRLEACAGELAWAFLPESENLRLIFHGRADSQVKIRGHRIECGEVAASLCWHPVVKNAVVTARKDSGEASHACALVAFVVTASPQQRVENRGENQTETQEKQQQKPQEKSLEPSAAILEEKSLLSSELMCFARTQMPHYMVPSRILILSQPLPLTPSGKVDYLYLLSLLRDTRCDEQTPKAEGTQDGRTQKISELQQAVGSCPKESEGRSGKGDSSCSAPLRSEGTERSDSHAQSCLQSNFEVLVASEWEKILGLRGRPSVFVDSPPFPCIRPTDNFFLLGGSSLSVSRFVNSIRHMMPSLSQSGVASARAVYETPLLRSLCIRMIEAAAYSFHVNVQEMAEQQDREARNALPAAWRVNTHSVRFADQKLPLSTSQNPNEAHLCTRTPDNRVKQQAMQPYAEERNSFPLSHPPPDCGVLQEESFSLSLNTAGCDESAWTNALPLPVQMQQDGKRGICKTGMDLEEGMTTQYGSAKLERGCSTEELSPPSVSQWTRYLIWTLQTVCIWMVLTIRVLWYCGLVTVMILTSSSVLSREKLQVQQREAEFQGEKENFATMIIGGLFFQLSAGTLFSLLSVAIHLMTAVLVKTFAVGPTREGDFPVWGGVFFRRWLLQLVTRGLPLGSWMGTPIFPFVLRLFGCSVGQNVYIEGWGGCDECGVDLYAVDLVRIGSNTTIGLEARVDAVELRGSSVRIRKIHIGQGCEVRSRAIIGPGAFVGDLNVVEEGCMLSGETERPADTHGITWADRPGKVKGRKPFKERREQIEATKKAMPPLSRKIIFTIGVMLWSAVLEAFSLLPVCFCLYWNRFSLENASR</sequence>
<gene>
    <name evidence="4" type="ORF">Cvel_13812</name>
</gene>
<evidence type="ECO:0000313" key="4">
    <source>
        <dbReference type="EMBL" id="CEM55754.1"/>
    </source>
</evidence>
<evidence type="ECO:0000256" key="2">
    <source>
        <dbReference type="SAM" id="Phobius"/>
    </source>
</evidence>
<dbReference type="GO" id="GO:0005737">
    <property type="term" value="C:cytoplasm"/>
    <property type="evidence" value="ECO:0007669"/>
    <property type="project" value="TreeGrafter"/>
</dbReference>
<dbReference type="Pfam" id="PF00501">
    <property type="entry name" value="AMP-binding"/>
    <property type="match status" value="2"/>
</dbReference>
<feature type="transmembrane region" description="Helical" evidence="2">
    <location>
        <begin position="1434"/>
        <end position="1462"/>
    </location>
</feature>
<feature type="transmembrane region" description="Helical" evidence="2">
    <location>
        <begin position="1211"/>
        <end position="1244"/>
    </location>
</feature>
<dbReference type="PANTHER" id="PTHR45527:SF1">
    <property type="entry name" value="FATTY ACID SYNTHASE"/>
    <property type="match status" value="1"/>
</dbReference>
<feature type="domain" description="AMP-dependent synthetase/ligase" evidence="3">
    <location>
        <begin position="273"/>
        <end position="523"/>
    </location>
</feature>
<name>A0A0G4IES9_9ALVE</name>
<feature type="compositionally biased region" description="Basic and acidic residues" evidence="1">
    <location>
        <begin position="252"/>
        <end position="275"/>
    </location>
</feature>
<dbReference type="Gene3D" id="1.10.1200.10">
    <property type="entry name" value="ACP-like"/>
    <property type="match status" value="1"/>
</dbReference>
<dbReference type="GO" id="GO:0044550">
    <property type="term" value="P:secondary metabolite biosynthetic process"/>
    <property type="evidence" value="ECO:0007669"/>
    <property type="project" value="TreeGrafter"/>
</dbReference>
<dbReference type="GO" id="GO:0043041">
    <property type="term" value="P:amino acid activation for nonribosomal peptide biosynthetic process"/>
    <property type="evidence" value="ECO:0007669"/>
    <property type="project" value="TreeGrafter"/>
</dbReference>
<feature type="compositionally biased region" description="Basic and acidic residues" evidence="1">
    <location>
        <begin position="834"/>
        <end position="849"/>
    </location>
</feature>
<dbReference type="InterPro" id="IPR011004">
    <property type="entry name" value="Trimer_LpxA-like_sf"/>
</dbReference>
<dbReference type="PhylomeDB" id="A0A0G4IES9"/>
<proteinExistence type="predicted"/>
<dbReference type="Gene3D" id="3.40.50.12780">
    <property type="entry name" value="N-terminal domain of ligase-like"/>
    <property type="match status" value="2"/>
</dbReference>
<feature type="region of interest" description="Disordered" evidence="1">
    <location>
        <begin position="834"/>
        <end position="890"/>
    </location>
</feature>
<dbReference type="InterPro" id="IPR036736">
    <property type="entry name" value="ACP-like_sf"/>
</dbReference>
<dbReference type="InterPro" id="IPR000873">
    <property type="entry name" value="AMP-dep_synth/lig_dom"/>
</dbReference>
<feature type="compositionally biased region" description="Polar residues" evidence="1">
    <location>
        <begin position="235"/>
        <end position="251"/>
    </location>
</feature>
<reference evidence="4" key="1">
    <citation type="submission" date="2014-11" db="EMBL/GenBank/DDBJ databases">
        <authorList>
            <person name="Otto D Thomas"/>
            <person name="Naeem Raeece"/>
        </authorList>
    </citation>
    <scope>NUCLEOTIDE SEQUENCE</scope>
</reference>
<feature type="compositionally biased region" description="Basic and acidic residues" evidence="1">
    <location>
        <begin position="124"/>
        <end position="139"/>
    </location>
</feature>
<evidence type="ECO:0000256" key="1">
    <source>
        <dbReference type="SAM" id="MobiDB-lite"/>
    </source>
</evidence>
<protein>
    <recommendedName>
        <fullName evidence="3">AMP-dependent synthetase/ligase domain-containing protein</fullName>
    </recommendedName>
</protein>
<dbReference type="Gene3D" id="2.160.10.10">
    <property type="entry name" value="Hexapeptide repeat proteins"/>
    <property type="match status" value="1"/>
</dbReference>
<dbReference type="PANTHER" id="PTHR45527">
    <property type="entry name" value="NONRIBOSOMAL PEPTIDE SYNTHETASE"/>
    <property type="match status" value="1"/>
</dbReference>
<dbReference type="SUPFAM" id="SSF56801">
    <property type="entry name" value="Acetyl-CoA synthetase-like"/>
    <property type="match status" value="2"/>
</dbReference>
<dbReference type="SUPFAM" id="SSF51161">
    <property type="entry name" value="Trimeric LpxA-like enzymes"/>
    <property type="match status" value="1"/>
</dbReference>
<dbReference type="Gene3D" id="3.30.300.30">
    <property type="match status" value="1"/>
</dbReference>
<dbReference type="VEuPathDB" id="CryptoDB:Cvel_13812"/>
<dbReference type="InterPro" id="IPR020845">
    <property type="entry name" value="AMP-binding_CS"/>
</dbReference>
<feature type="transmembrane region" description="Helical" evidence="2">
    <location>
        <begin position="1173"/>
        <end position="1191"/>
    </location>
</feature>
<dbReference type="InterPro" id="IPR045851">
    <property type="entry name" value="AMP-bd_C_sf"/>
</dbReference>
<keyword evidence="2" id="KW-1133">Transmembrane helix</keyword>
<keyword evidence="2" id="KW-0812">Transmembrane</keyword>
<feature type="compositionally biased region" description="Basic and acidic residues" evidence="1">
    <location>
        <begin position="746"/>
        <end position="769"/>
    </location>
</feature>
<accession>A0A0G4IES9</accession>
<dbReference type="EMBL" id="CDMZ01005907">
    <property type="protein sequence ID" value="CEM55754.1"/>
    <property type="molecule type" value="Genomic_DNA"/>
</dbReference>
<evidence type="ECO:0000259" key="3">
    <source>
        <dbReference type="Pfam" id="PF00501"/>
    </source>
</evidence>